<dbReference type="Gene3D" id="3.40.50.150">
    <property type="entry name" value="Vaccinia Virus protein VP39"/>
    <property type="match status" value="1"/>
</dbReference>
<reference evidence="1" key="1">
    <citation type="submission" date="2018-05" db="EMBL/GenBank/DDBJ databases">
        <authorList>
            <person name="Lanie J.A."/>
            <person name="Ng W.-L."/>
            <person name="Kazmierczak K.M."/>
            <person name="Andrzejewski T.M."/>
            <person name="Davidsen T.M."/>
            <person name="Wayne K.J."/>
            <person name="Tettelin H."/>
            <person name="Glass J.I."/>
            <person name="Rusch D."/>
            <person name="Podicherti R."/>
            <person name="Tsui H.-C.T."/>
            <person name="Winkler M.E."/>
        </authorList>
    </citation>
    <scope>NUCLEOTIDE SEQUENCE</scope>
</reference>
<protein>
    <recommendedName>
        <fullName evidence="2">Class I SAM-dependent methyltransferase</fullName>
    </recommendedName>
</protein>
<proteinExistence type="predicted"/>
<dbReference type="SUPFAM" id="SSF53335">
    <property type="entry name" value="S-adenosyl-L-methionine-dependent methyltransferases"/>
    <property type="match status" value="1"/>
</dbReference>
<name>A0A382B700_9ZZZZ</name>
<dbReference type="Pfam" id="PF13578">
    <property type="entry name" value="Methyltransf_24"/>
    <property type="match status" value="1"/>
</dbReference>
<sequence length="285" mass="32849">MLIETVMRNAGRLFIQCVDRARQKFRGITRGKQNNSLLIENPLAEASEYYRLWNKARECSYPTVDHYERGCEAAIETAWFHQLALLTQVVIKRSELCYQHGRLLYATLAQYARKHVREHLNIIETGTARGFSALCLAKAMHDARATGKILTFDVLPHDVKMFWNCVRDAEGPRTRANLLQDYSALINRYVVFYQGDTKQELAKMTFPRVNLAFFDSVHSYEHVMTEFSSINGFQETGDIIFFDDYTPELYPGVVKAADEICSTYGYGKNIVIANSQRRYLIAEKQ</sequence>
<dbReference type="InterPro" id="IPR029063">
    <property type="entry name" value="SAM-dependent_MTases_sf"/>
</dbReference>
<accession>A0A382B700</accession>
<gene>
    <name evidence="1" type="ORF">METZ01_LOCUS162392</name>
</gene>
<evidence type="ECO:0008006" key="2">
    <source>
        <dbReference type="Google" id="ProtNLM"/>
    </source>
</evidence>
<dbReference type="AlphaFoldDB" id="A0A382B700"/>
<evidence type="ECO:0000313" key="1">
    <source>
        <dbReference type="EMBL" id="SVB09538.1"/>
    </source>
</evidence>
<organism evidence="1">
    <name type="scientific">marine metagenome</name>
    <dbReference type="NCBI Taxonomy" id="408172"/>
    <lineage>
        <taxon>unclassified sequences</taxon>
        <taxon>metagenomes</taxon>
        <taxon>ecological metagenomes</taxon>
    </lineage>
</organism>
<dbReference type="EMBL" id="UINC01028483">
    <property type="protein sequence ID" value="SVB09538.1"/>
    <property type="molecule type" value="Genomic_DNA"/>
</dbReference>